<dbReference type="PANTHER" id="PTHR12801:SF82">
    <property type="entry name" value="RNA EXONUCLEASE 5"/>
    <property type="match status" value="1"/>
</dbReference>
<dbReference type="GeneID" id="117650257"/>
<dbReference type="Proteomes" id="UP000515158">
    <property type="component" value="Unplaced"/>
</dbReference>
<dbReference type="GO" id="GO:0005634">
    <property type="term" value="C:nucleus"/>
    <property type="evidence" value="ECO:0007669"/>
    <property type="project" value="UniProtKB-SubCell"/>
</dbReference>
<feature type="region of interest" description="Disordered" evidence="7">
    <location>
        <begin position="649"/>
        <end position="668"/>
    </location>
</feature>
<evidence type="ECO:0000313" key="9">
    <source>
        <dbReference type="Proteomes" id="UP000515158"/>
    </source>
</evidence>
<feature type="region of interest" description="Disordered" evidence="7">
    <location>
        <begin position="268"/>
        <end position="351"/>
    </location>
</feature>
<dbReference type="PANTHER" id="PTHR12801">
    <property type="entry name" value="RNA EXONUCLEASE REXO1 / RECO3 FAMILY MEMBER-RELATED"/>
    <property type="match status" value="1"/>
</dbReference>
<dbReference type="SMART" id="SM00479">
    <property type="entry name" value="EXOIII"/>
    <property type="match status" value="1"/>
</dbReference>
<evidence type="ECO:0000256" key="5">
    <source>
        <dbReference type="ARBA" id="ARBA00022839"/>
    </source>
</evidence>
<dbReference type="FunFam" id="3.30.420.10:FF:000019">
    <property type="entry name" value="RNA exonuclease NEF-sp"/>
    <property type="match status" value="1"/>
</dbReference>
<keyword evidence="9" id="KW-1185">Reference proteome</keyword>
<keyword evidence="3" id="KW-0540">Nuclease</keyword>
<feature type="compositionally biased region" description="Polar residues" evidence="7">
    <location>
        <begin position="324"/>
        <end position="337"/>
    </location>
</feature>
<dbReference type="InterPro" id="IPR013520">
    <property type="entry name" value="Ribonucl_H"/>
</dbReference>
<organism evidence="10">
    <name type="scientific">Thrips palmi</name>
    <name type="common">Melon thrips</name>
    <dbReference type="NCBI Taxonomy" id="161013"/>
    <lineage>
        <taxon>Eukaryota</taxon>
        <taxon>Metazoa</taxon>
        <taxon>Ecdysozoa</taxon>
        <taxon>Arthropoda</taxon>
        <taxon>Hexapoda</taxon>
        <taxon>Insecta</taxon>
        <taxon>Pterygota</taxon>
        <taxon>Neoptera</taxon>
        <taxon>Paraneoptera</taxon>
        <taxon>Thysanoptera</taxon>
        <taxon>Terebrantia</taxon>
        <taxon>Thripoidea</taxon>
        <taxon>Thripidae</taxon>
        <taxon>Thrips</taxon>
    </lineage>
</organism>
<gene>
    <name evidence="10" type="primary">LOC117650257</name>
</gene>
<dbReference type="SUPFAM" id="SSF53098">
    <property type="entry name" value="Ribonuclease H-like"/>
    <property type="match status" value="1"/>
</dbReference>
<keyword evidence="4" id="KW-0378">Hydrolase</keyword>
<dbReference type="InParanoid" id="A0A6P8ZWC1"/>
<evidence type="ECO:0000259" key="8">
    <source>
        <dbReference type="SMART" id="SM00479"/>
    </source>
</evidence>
<dbReference type="InterPro" id="IPR034922">
    <property type="entry name" value="REX1-like_exo"/>
</dbReference>
<feature type="compositionally biased region" description="Basic and acidic residues" evidence="7">
    <location>
        <begin position="30"/>
        <end position="45"/>
    </location>
</feature>
<feature type="compositionally biased region" description="Basic and acidic residues" evidence="7">
    <location>
        <begin position="295"/>
        <end position="323"/>
    </location>
</feature>
<evidence type="ECO:0000256" key="1">
    <source>
        <dbReference type="ARBA" id="ARBA00004123"/>
    </source>
</evidence>
<name>A0A6P8ZWC1_THRPL</name>
<dbReference type="GO" id="GO:0003676">
    <property type="term" value="F:nucleic acid binding"/>
    <property type="evidence" value="ECO:0007669"/>
    <property type="project" value="InterPro"/>
</dbReference>
<evidence type="ECO:0000313" key="10">
    <source>
        <dbReference type="RefSeq" id="XP_034249415.1"/>
    </source>
</evidence>
<evidence type="ECO:0000256" key="2">
    <source>
        <dbReference type="ARBA" id="ARBA00006357"/>
    </source>
</evidence>
<dbReference type="InterPro" id="IPR012337">
    <property type="entry name" value="RNaseH-like_sf"/>
</dbReference>
<dbReference type="FunCoup" id="A0A6P8ZWC1">
    <property type="interactions" value="574"/>
</dbReference>
<dbReference type="InterPro" id="IPR047021">
    <property type="entry name" value="REXO1/3/4-like"/>
</dbReference>
<dbReference type="RefSeq" id="XP_034249415.1">
    <property type="nucleotide sequence ID" value="XM_034393524.1"/>
</dbReference>
<keyword evidence="5" id="KW-0269">Exonuclease</keyword>
<comment type="similarity">
    <text evidence="2">Belongs to the REXO1/REXO3 family.</text>
</comment>
<proteinExistence type="inferred from homology"/>
<keyword evidence="6" id="KW-0539">Nucleus</keyword>
<dbReference type="CDD" id="cd06145">
    <property type="entry name" value="REX1_like"/>
    <property type="match status" value="1"/>
</dbReference>
<feature type="compositionally biased region" description="Basic and acidic residues" evidence="7">
    <location>
        <begin position="1"/>
        <end position="13"/>
    </location>
</feature>
<dbReference type="KEGG" id="tpal:117650257"/>
<feature type="region of interest" description="Disordered" evidence="7">
    <location>
        <begin position="1"/>
        <end position="20"/>
    </location>
</feature>
<dbReference type="InterPro" id="IPR036397">
    <property type="entry name" value="RNaseH_sf"/>
</dbReference>
<protein>
    <submittedName>
        <fullName evidence="10">Small RNA degrading nuclease 5</fullName>
    </submittedName>
</protein>
<feature type="domain" description="Exonuclease" evidence="8">
    <location>
        <begin position="400"/>
        <end position="560"/>
    </location>
</feature>
<dbReference type="GO" id="GO:0004527">
    <property type="term" value="F:exonuclease activity"/>
    <property type="evidence" value="ECO:0007669"/>
    <property type="project" value="UniProtKB-KW"/>
</dbReference>
<reference evidence="10" key="1">
    <citation type="submission" date="2025-08" db="UniProtKB">
        <authorList>
            <consortium name="RefSeq"/>
        </authorList>
    </citation>
    <scope>IDENTIFICATION</scope>
    <source>
        <tissue evidence="10">Total insect</tissue>
    </source>
</reference>
<evidence type="ECO:0000256" key="4">
    <source>
        <dbReference type="ARBA" id="ARBA00022801"/>
    </source>
</evidence>
<evidence type="ECO:0000256" key="6">
    <source>
        <dbReference type="ARBA" id="ARBA00023242"/>
    </source>
</evidence>
<comment type="subcellular location">
    <subcellularLocation>
        <location evidence="1">Nucleus</location>
    </subcellularLocation>
</comment>
<dbReference type="AlphaFoldDB" id="A0A6P8ZWC1"/>
<feature type="region of interest" description="Disordered" evidence="7">
    <location>
        <begin position="28"/>
        <end position="80"/>
    </location>
</feature>
<sequence>MEHEKKTKQSRRENKMRKMAALVEIAQLNARDRMEASTSNVKEHSNPPPDTSDEPNSKKLKLSNGTAHSDDIQEAGSELVDESKRKYSEAEYAQLRAVLRETWKTRSASLILKESGLEAKLDIPTSDRVPIFLSDLQSLVLKSMLKNASPLVPRWCKLDRVSRLKSVRILFIEGAGISDYLLAKEKLPALVNSSYPICLEVIMPTAYCGDLVEEFCAVPMPFLEYQRQVKTHGSIDNALKKPDSGVFKILRAFFPVEDKSETPANLSIDLREEVPSSSEIHQSDKSGSKLSLSSEPKEDSVDHLKSSENTVSERDQSKNEKDNSVNGSAPSDSNETQPAIPEEPLELHPSDKFPRTALLLSAWQMIEEGYPLLLNNEMREKYSTFVLTKSQYKEVNNHSPMYGLDCEMCMTSIGASEVTRVGIVNEKHETVLDTLVLPYNEITNFLTKYSGITAQMMKNVTTRLEDVQDFIREYLEPDAILVGQSLQFDLKALKIIHPYCIDTSVIFNISGDRYRKSKLSLLSERFLGEQIQLGHAGHSPVEDSLASLKLVQLKLNHHIEFGDAVLQNQAQPMVRTGFETSATTNITHGKKKHSSLVKKKIKEDLCHYATSLFSLTSRSGLHATIVSTPDILEKYIDFLDPTTTTYDQCNSSEGDLDEGSSEENPKTGGVNCIIGDSNLSVVDKAAASSSFLTVGHIQLSANESDSLLRQEDKIVNEINHYISQMEESASVNTLSIVVLCGREKSSNGMCFIKLPKPKIKFHPKDSTAS</sequence>
<evidence type="ECO:0000256" key="7">
    <source>
        <dbReference type="SAM" id="MobiDB-lite"/>
    </source>
</evidence>
<evidence type="ECO:0000256" key="3">
    <source>
        <dbReference type="ARBA" id="ARBA00022722"/>
    </source>
</evidence>
<accession>A0A6P8ZWC1</accession>
<dbReference type="OrthoDB" id="3996471at2759"/>
<dbReference type="CTD" id="81691"/>
<dbReference type="Pfam" id="PF00929">
    <property type="entry name" value="RNase_T"/>
    <property type="match status" value="1"/>
</dbReference>
<dbReference type="Gene3D" id="3.30.420.10">
    <property type="entry name" value="Ribonuclease H-like superfamily/Ribonuclease H"/>
    <property type="match status" value="1"/>
</dbReference>